<dbReference type="Proteomes" id="UP000308365">
    <property type="component" value="Unassembled WGS sequence"/>
</dbReference>
<gene>
    <name evidence="3" type="ORF">EI555_002022</name>
</gene>
<dbReference type="EMBL" id="RWIC01001040">
    <property type="protein sequence ID" value="TKC38090.1"/>
    <property type="molecule type" value="Genomic_DNA"/>
</dbReference>
<feature type="compositionally biased region" description="Low complexity" evidence="2">
    <location>
        <begin position="677"/>
        <end position="687"/>
    </location>
</feature>
<feature type="compositionally biased region" description="Basic and acidic residues" evidence="2">
    <location>
        <begin position="634"/>
        <end position="659"/>
    </location>
</feature>
<dbReference type="InterPro" id="IPR011990">
    <property type="entry name" value="TPR-like_helical_dom_sf"/>
</dbReference>
<reference evidence="4" key="1">
    <citation type="journal article" date="2019" name="IScience">
        <title>Narwhal Genome Reveals Long-Term Low Genetic Diversity despite Current Large Abundance Size.</title>
        <authorList>
            <person name="Westbury M.V."/>
            <person name="Petersen B."/>
            <person name="Garde E."/>
            <person name="Heide-Jorgensen M.P."/>
            <person name="Lorenzen E.D."/>
        </authorList>
    </citation>
    <scope>NUCLEOTIDE SEQUENCE [LARGE SCALE GENOMIC DNA]</scope>
</reference>
<feature type="repeat" description="TPR" evidence="1">
    <location>
        <begin position="414"/>
        <end position="447"/>
    </location>
</feature>
<feature type="compositionally biased region" description="Polar residues" evidence="2">
    <location>
        <begin position="1081"/>
        <end position="1102"/>
    </location>
</feature>
<evidence type="ECO:0000256" key="2">
    <source>
        <dbReference type="SAM" id="MobiDB-lite"/>
    </source>
</evidence>
<dbReference type="PANTHER" id="PTHR45153:SF1">
    <property type="entry name" value="TETRATRICOPEPTIDE REPEAT PROTEIN 16"/>
    <property type="match status" value="1"/>
</dbReference>
<evidence type="ECO:0000313" key="4">
    <source>
        <dbReference type="Proteomes" id="UP000308365"/>
    </source>
</evidence>
<feature type="region of interest" description="Disordered" evidence="2">
    <location>
        <begin position="623"/>
        <end position="1020"/>
    </location>
</feature>
<name>A0A4V5P6X2_MONMO</name>
<feature type="compositionally biased region" description="Polar residues" evidence="2">
    <location>
        <begin position="1041"/>
        <end position="1055"/>
    </location>
</feature>
<dbReference type="Gene3D" id="1.25.40.10">
    <property type="entry name" value="Tetratricopeptide repeat domain"/>
    <property type="match status" value="2"/>
</dbReference>
<feature type="compositionally biased region" description="Polar residues" evidence="2">
    <location>
        <begin position="733"/>
        <end position="754"/>
    </location>
</feature>
<organism evidence="3 4">
    <name type="scientific">Monodon monoceros</name>
    <name type="common">Narwhal</name>
    <name type="synonym">Ceratodon monodon</name>
    <dbReference type="NCBI Taxonomy" id="40151"/>
    <lineage>
        <taxon>Eukaryota</taxon>
        <taxon>Metazoa</taxon>
        <taxon>Chordata</taxon>
        <taxon>Craniata</taxon>
        <taxon>Vertebrata</taxon>
        <taxon>Euteleostomi</taxon>
        <taxon>Mammalia</taxon>
        <taxon>Eutheria</taxon>
        <taxon>Laurasiatheria</taxon>
        <taxon>Artiodactyla</taxon>
        <taxon>Whippomorpha</taxon>
        <taxon>Cetacea</taxon>
        <taxon>Odontoceti</taxon>
        <taxon>Monodontidae</taxon>
        <taxon>Monodon</taxon>
    </lineage>
</organism>
<feature type="compositionally biased region" description="Basic and acidic residues" evidence="2">
    <location>
        <begin position="755"/>
        <end position="770"/>
    </location>
</feature>
<dbReference type="InterPro" id="IPR019734">
    <property type="entry name" value="TPR_rpt"/>
</dbReference>
<feature type="repeat" description="TPR" evidence="1">
    <location>
        <begin position="163"/>
        <end position="196"/>
    </location>
</feature>
<evidence type="ECO:0000256" key="1">
    <source>
        <dbReference type="PROSITE-ProRule" id="PRU00339"/>
    </source>
</evidence>
<keyword evidence="1" id="KW-0802">TPR repeat</keyword>
<dbReference type="SUPFAM" id="SSF48452">
    <property type="entry name" value="TPR-like"/>
    <property type="match status" value="2"/>
</dbReference>
<evidence type="ECO:0000313" key="3">
    <source>
        <dbReference type="EMBL" id="TKC38090.1"/>
    </source>
</evidence>
<feature type="compositionally biased region" description="Polar residues" evidence="2">
    <location>
        <begin position="660"/>
        <end position="671"/>
    </location>
</feature>
<dbReference type="SMART" id="SM00028">
    <property type="entry name" value="TPR"/>
    <property type="match status" value="7"/>
</dbReference>
<comment type="caution">
    <text evidence="3">The sequence shown here is derived from an EMBL/GenBank/DDBJ whole genome shotgun (WGS) entry which is preliminary data.</text>
</comment>
<dbReference type="PANTHER" id="PTHR45153">
    <property type="entry name" value="TETRATRICOPEPTIDE REPEAT PROTEIN 16"/>
    <property type="match status" value="1"/>
</dbReference>
<feature type="compositionally biased region" description="Polar residues" evidence="2">
    <location>
        <begin position="786"/>
        <end position="854"/>
    </location>
</feature>
<dbReference type="AlphaFoldDB" id="A0A4V5P6X2"/>
<dbReference type="PROSITE" id="PS50005">
    <property type="entry name" value="TPR"/>
    <property type="match status" value="2"/>
</dbReference>
<feature type="compositionally biased region" description="Low complexity" evidence="2">
    <location>
        <begin position="694"/>
        <end position="706"/>
    </location>
</feature>
<feature type="compositionally biased region" description="Polar residues" evidence="2">
    <location>
        <begin position="877"/>
        <end position="947"/>
    </location>
</feature>
<sequence>MARLNHSPARERPNSPMRPQFVAQTPPPDGVESLDSGGVARGAEPVGVLEMMPSNVRGGCREASLLQLAVSWLQNALGLDQAPSQHIPKPWVIPVPKGTLQRIFGTSQVFRNFDDIKPKPAGLTVPLKVREYYHRGHQCLEQEDWEVAMLFFSRGLHLDSQLVEFYALRAEAYIQLCDFSSAAQNLRKAYSSQPENTDFLERLTLVLYLKGQCLFEQCAFLDALNVFSQASELQPEKFCFRYRCMACLLALKRHRECLSFVTKEVEHGTTNADVYILRARLYNFFQQPSLCHRDLHSALLLDPKHPQAKVPLKVMVDQAQEARQEAGILAVQGKLQRALQGIMYRRLREFDSAVEDFLKALDMMTEHQEDLVQQAQRQLLLAYNDFAVHCYLQGAYQESVLLLSKALKDKQREKGLYINRGDCFFQLGNLTFAEADYQQAPALSPKDEGAHLRLGLLQEKLGFCERRRRQFQKTENHFLMAIQHNPQKPQYYLYRTRSRQLTQNIFGARQDVATVLLLDPKQPKLLPLMANLFPGLSVEEVLNSQVAHLARLQLEAAAGAGGGAQPAGQHPSGYRGGGLPSALGSRLVRRLKERELERQRAARALQLSWKLEQPLFETSKELEATHQSLQAKPEGPEEEAKAPGEKEKLEPAPSKERSLTDSYISQTSSGSVLGFRTTSTSETETSTVCQEYGSTSTTVVTFSDSSPLRTQSSDSGDKREDLSLSHSPRKTKSTPGHSQRPSEPETIQVQSQRPSRTEADQSRRPSRTEADQIQSRRPSRTEAIHVQSQRPSRTEAALSQSQRPSRTEADQIQSQRPSRTEANQIQSQRPSRTEAALSQSQRPSRTEADQIQSRRPSRTEAALSQSQRPSRTEAIWVQSQRPSRTEANQIQSQRPSRTEAALSQSQRPSRTEANQIQSRRPSRTEAIQVQSQRSSRTEAIQVQSQRPSRTEADPIQSRRPSRTEAALSHSQRPSRTEAAWSPRRKLDKTKATQGSRQRLRKAKGAHGQSWRPRKAGATRDWSWKLIQSPSKIKTFYDPSWSPCNTEATEGQSQRPSQSKAAQSWSQSTSPGSGKTEVTWGLSPSLSNTQTTQGLRQNPSPGS</sequence>
<feature type="region of interest" description="Disordered" evidence="2">
    <location>
        <begin position="1033"/>
        <end position="1102"/>
    </location>
</feature>
<feature type="region of interest" description="Disordered" evidence="2">
    <location>
        <begin position="1"/>
        <end position="39"/>
    </location>
</feature>
<accession>A0A4V5P6X2</accession>
<protein>
    <submittedName>
        <fullName evidence="3">Uncharacterized protein</fullName>
    </submittedName>
</protein>
<feature type="region of interest" description="Disordered" evidence="2">
    <location>
        <begin position="560"/>
        <end position="580"/>
    </location>
</feature>
<feature type="compositionally biased region" description="Low complexity" evidence="2">
    <location>
        <begin position="1056"/>
        <end position="1069"/>
    </location>
</feature>
<proteinExistence type="predicted"/>